<feature type="non-terminal residue" evidence="2">
    <location>
        <position position="64"/>
    </location>
</feature>
<protein>
    <recommendedName>
        <fullName evidence="1">Lon N-terminal domain-containing protein</fullName>
    </recommendedName>
</protein>
<dbReference type="Gene3D" id="2.30.130.40">
    <property type="entry name" value="LON domain-like"/>
    <property type="match status" value="1"/>
</dbReference>
<reference evidence="2" key="1">
    <citation type="journal article" date="2014" name="Front. Microbiol.">
        <title>High frequency of phylogenetically diverse reductive dehalogenase-homologous genes in deep subseafloor sedimentary metagenomes.</title>
        <authorList>
            <person name="Kawai M."/>
            <person name="Futagami T."/>
            <person name="Toyoda A."/>
            <person name="Takaki Y."/>
            <person name="Nishi S."/>
            <person name="Hori S."/>
            <person name="Arai W."/>
            <person name="Tsubouchi T."/>
            <person name="Morono Y."/>
            <person name="Uchiyama I."/>
            <person name="Ito T."/>
            <person name="Fujiyama A."/>
            <person name="Inagaki F."/>
            <person name="Takami H."/>
        </authorList>
    </citation>
    <scope>NUCLEOTIDE SEQUENCE</scope>
    <source>
        <strain evidence="2">Expedition CK06-06</strain>
    </source>
</reference>
<dbReference type="InterPro" id="IPR015947">
    <property type="entry name" value="PUA-like_sf"/>
</dbReference>
<gene>
    <name evidence="2" type="ORF">S01H1_57816</name>
</gene>
<comment type="caution">
    <text evidence="2">The sequence shown here is derived from an EMBL/GenBank/DDBJ whole genome shotgun (WGS) entry which is preliminary data.</text>
</comment>
<feature type="domain" description="Lon N-terminal" evidence="1">
    <location>
        <begin position="19"/>
        <end position="63"/>
    </location>
</feature>
<proteinExistence type="predicted"/>
<evidence type="ECO:0000313" key="2">
    <source>
        <dbReference type="EMBL" id="GAG15124.1"/>
    </source>
</evidence>
<name>X0VAH0_9ZZZZ</name>
<organism evidence="2">
    <name type="scientific">marine sediment metagenome</name>
    <dbReference type="NCBI Taxonomy" id="412755"/>
    <lineage>
        <taxon>unclassified sequences</taxon>
        <taxon>metagenomes</taxon>
        <taxon>ecological metagenomes</taxon>
    </lineage>
</organism>
<sequence>MNDDSLVFSPDDFSGFARLFPLPNLVMFPHVMQAMHIFEPRYRSLFEEAISDDKLIALGVLSQG</sequence>
<dbReference type="EMBL" id="BARS01037728">
    <property type="protein sequence ID" value="GAG15124.1"/>
    <property type="molecule type" value="Genomic_DNA"/>
</dbReference>
<evidence type="ECO:0000259" key="1">
    <source>
        <dbReference type="Pfam" id="PF02190"/>
    </source>
</evidence>
<dbReference type="Pfam" id="PF02190">
    <property type="entry name" value="LON_substr_bdg"/>
    <property type="match status" value="1"/>
</dbReference>
<dbReference type="SUPFAM" id="SSF88697">
    <property type="entry name" value="PUA domain-like"/>
    <property type="match status" value="1"/>
</dbReference>
<dbReference type="AlphaFoldDB" id="X0VAH0"/>
<dbReference type="InterPro" id="IPR046336">
    <property type="entry name" value="Lon_prtase_N_sf"/>
</dbReference>
<accession>X0VAH0</accession>
<dbReference type="InterPro" id="IPR003111">
    <property type="entry name" value="Lon_prtase_N"/>
</dbReference>